<evidence type="ECO:0000256" key="4">
    <source>
        <dbReference type="ARBA" id="ARBA00022989"/>
    </source>
</evidence>
<feature type="transmembrane region" description="Helical" evidence="6">
    <location>
        <begin position="85"/>
        <end position="109"/>
    </location>
</feature>
<protein>
    <submittedName>
        <fullName evidence="7">CidA/LrgA family protein</fullName>
    </submittedName>
</protein>
<dbReference type="InterPro" id="IPR005538">
    <property type="entry name" value="LrgA/CidA"/>
</dbReference>
<feature type="transmembrane region" description="Helical" evidence="6">
    <location>
        <begin position="57"/>
        <end position="79"/>
    </location>
</feature>
<evidence type="ECO:0000256" key="3">
    <source>
        <dbReference type="ARBA" id="ARBA00022692"/>
    </source>
</evidence>
<name>A0A6B3RSB7_9RHOB</name>
<dbReference type="GO" id="GO:0005886">
    <property type="term" value="C:plasma membrane"/>
    <property type="evidence" value="ECO:0007669"/>
    <property type="project" value="UniProtKB-SubCell"/>
</dbReference>
<evidence type="ECO:0000313" key="7">
    <source>
        <dbReference type="EMBL" id="NEX45962.1"/>
    </source>
</evidence>
<reference evidence="7 8" key="1">
    <citation type="submission" date="2020-02" db="EMBL/GenBank/DDBJ databases">
        <title>Rhodobacter algicola sp. nov., isolated from microalga culture.</title>
        <authorList>
            <person name="Park C.-Y."/>
        </authorList>
    </citation>
    <scope>NUCLEOTIDE SEQUENCE [LARGE SCALE GENOMIC DNA]</scope>
    <source>
        <strain evidence="7 8">ETT8</strain>
    </source>
</reference>
<keyword evidence="8" id="KW-1185">Reference proteome</keyword>
<evidence type="ECO:0000313" key="8">
    <source>
        <dbReference type="Proteomes" id="UP000481421"/>
    </source>
</evidence>
<comment type="subcellular location">
    <subcellularLocation>
        <location evidence="1">Cell membrane</location>
        <topology evidence="1">Multi-pass membrane protein</topology>
    </subcellularLocation>
</comment>
<sequence length="117" mass="11645">MLHALIAILTFQLLGETAVRALALPLPGPVLGMMGLLAAMIGSARFAALIRPTAQGILAHLSLLFVPAGAGVVGHLATLGGQTGAILLAVVLSTVLAITVGALTFAAVARLTGSQDD</sequence>
<dbReference type="PANTHER" id="PTHR33931">
    <property type="entry name" value="HOLIN-LIKE PROTEIN CIDA-RELATED"/>
    <property type="match status" value="1"/>
</dbReference>
<feature type="transmembrane region" description="Helical" evidence="6">
    <location>
        <begin position="31"/>
        <end position="50"/>
    </location>
</feature>
<keyword evidence="3 6" id="KW-0812">Transmembrane</keyword>
<dbReference type="AlphaFoldDB" id="A0A6B3RSB7"/>
<keyword evidence="5 6" id="KW-0472">Membrane</keyword>
<evidence type="ECO:0000256" key="6">
    <source>
        <dbReference type="SAM" id="Phobius"/>
    </source>
</evidence>
<proteinExistence type="predicted"/>
<evidence type="ECO:0000256" key="2">
    <source>
        <dbReference type="ARBA" id="ARBA00022475"/>
    </source>
</evidence>
<keyword evidence="4 6" id="KW-1133">Transmembrane helix</keyword>
<evidence type="ECO:0000256" key="5">
    <source>
        <dbReference type="ARBA" id="ARBA00023136"/>
    </source>
</evidence>
<keyword evidence="2" id="KW-1003">Cell membrane</keyword>
<dbReference type="EMBL" id="JAAIKE010000002">
    <property type="protein sequence ID" value="NEX45962.1"/>
    <property type="molecule type" value="Genomic_DNA"/>
</dbReference>
<dbReference type="RefSeq" id="WP_164610240.1">
    <property type="nucleotide sequence ID" value="NZ_JAAIKE010000002.1"/>
</dbReference>
<gene>
    <name evidence="7" type="ORF">G3572_07080</name>
</gene>
<comment type="caution">
    <text evidence="7">The sequence shown here is derived from an EMBL/GenBank/DDBJ whole genome shotgun (WGS) entry which is preliminary data.</text>
</comment>
<evidence type="ECO:0000256" key="1">
    <source>
        <dbReference type="ARBA" id="ARBA00004651"/>
    </source>
</evidence>
<dbReference type="Proteomes" id="UP000481421">
    <property type="component" value="Unassembled WGS sequence"/>
</dbReference>
<dbReference type="PANTHER" id="PTHR33931:SF2">
    <property type="entry name" value="HOLIN-LIKE PROTEIN CIDA"/>
    <property type="match status" value="1"/>
</dbReference>
<organism evidence="7 8">
    <name type="scientific">Pseudotabrizicola algicola</name>
    <dbReference type="NCBI Taxonomy" id="2709381"/>
    <lineage>
        <taxon>Bacteria</taxon>
        <taxon>Pseudomonadati</taxon>
        <taxon>Pseudomonadota</taxon>
        <taxon>Alphaproteobacteria</taxon>
        <taxon>Rhodobacterales</taxon>
        <taxon>Paracoccaceae</taxon>
        <taxon>Pseudotabrizicola</taxon>
    </lineage>
</organism>
<accession>A0A6B3RSB7</accession>
<dbReference type="Pfam" id="PF03788">
    <property type="entry name" value="LrgA"/>
    <property type="match status" value="1"/>
</dbReference>